<protein>
    <submittedName>
        <fullName evidence="1">Unnamed protein product</fullName>
    </submittedName>
</protein>
<accession>A0ACB5T2M4</accession>
<dbReference type="Proteomes" id="UP001165064">
    <property type="component" value="Unassembled WGS sequence"/>
</dbReference>
<organism evidence="1 2">
    <name type="scientific">Ambrosiozyma monospora</name>
    <name type="common">Yeast</name>
    <name type="synonym">Endomycopsis monosporus</name>
    <dbReference type="NCBI Taxonomy" id="43982"/>
    <lineage>
        <taxon>Eukaryota</taxon>
        <taxon>Fungi</taxon>
        <taxon>Dikarya</taxon>
        <taxon>Ascomycota</taxon>
        <taxon>Saccharomycotina</taxon>
        <taxon>Pichiomycetes</taxon>
        <taxon>Pichiales</taxon>
        <taxon>Pichiaceae</taxon>
        <taxon>Ambrosiozyma</taxon>
    </lineage>
</organism>
<proteinExistence type="predicted"/>
<name>A0ACB5T2M4_AMBMO</name>
<evidence type="ECO:0000313" key="2">
    <source>
        <dbReference type="Proteomes" id="UP001165064"/>
    </source>
</evidence>
<reference evidence="1" key="1">
    <citation type="submission" date="2023-04" db="EMBL/GenBank/DDBJ databases">
        <title>Ambrosiozyma monospora NBRC 10751.</title>
        <authorList>
            <person name="Ichikawa N."/>
            <person name="Sato H."/>
            <person name="Tonouchi N."/>
        </authorList>
    </citation>
    <scope>NUCLEOTIDE SEQUENCE</scope>
    <source>
        <strain evidence="1">NBRC 10751</strain>
    </source>
</reference>
<comment type="caution">
    <text evidence="1">The sequence shown here is derived from an EMBL/GenBank/DDBJ whole genome shotgun (WGS) entry which is preliminary data.</text>
</comment>
<sequence length="550" mass="63462">MFMKKKNNTERPLTPLPYDFKDEKFKDVTIEDIIKEVDVFPARRRYNRGTQLSFFLEDSSYDLKFLSNSVYSLRTKNALPNDVDSIKDISVKLEQEHELVVSEFDCKLPVVTDSTNLIMIKFFDLATQSYTGITHVVVPKDNTIGYLTQLLNNLLGYPIETPLIFYEELAQSQVQPLIPQQSFYKSELGNGDIIVATKADWGDDLLNKSLQFRSVEEITNFIEHRAHFNVSPLVKAQEDEEEFVIVENGKSSHTDEALEADQSTHKSTSFDFWFAVTGDYKGLATKIGEQIDVDPEFLRLFVITQNNTRLSLRRDQNFRRLLDRVPKSQTIEIQYEVLKVTLSQFEEMVLCKVSWVGQGICREQKHDFLVPKTSTVNHLIDRLESKGVIKPDERDELLCWTFDMPYRAPRVCNLDYTVGHSTHFVIGNYPNIKEALITRPVNIRLIPCIQFFTGLQNVHSIPFIFDLVDGEKFKDTKVRLHKLLGMSEKEFQSSRIAITDLKRVEYLDAEGRDDCVLFSVAKDNIYLAIDHPNRNTRRGTINEPSIFIKG</sequence>
<evidence type="ECO:0000313" key="1">
    <source>
        <dbReference type="EMBL" id="GME80037.1"/>
    </source>
</evidence>
<keyword evidence="2" id="KW-1185">Reference proteome</keyword>
<dbReference type="EMBL" id="BSXS01002869">
    <property type="protein sequence ID" value="GME80037.1"/>
    <property type="molecule type" value="Genomic_DNA"/>
</dbReference>
<gene>
    <name evidence="1" type="ORF">Amon02_000425100</name>
</gene>